<protein>
    <recommendedName>
        <fullName evidence="3">Grasp-with-spasm system SPASM domain peptide maturase</fullName>
    </recommendedName>
</protein>
<proteinExistence type="predicted"/>
<reference evidence="1 2" key="1">
    <citation type="journal article" date="2017" name="Front. Microbiol.">
        <title>Labilibaculum manganireducens gen. nov., sp. nov. and Labilibaculum filiforme sp. nov., Novel Bacteroidetes Isolated from Subsurface Sediments of the Baltic Sea.</title>
        <authorList>
            <person name="Vandieken V."/>
            <person name="Marshall I.P."/>
            <person name="Niemann H."/>
            <person name="Engelen B."/>
            <person name="Cypionka H."/>
        </authorList>
    </citation>
    <scope>NUCLEOTIDE SEQUENCE [LARGE SCALE GENOMIC DNA]</scope>
    <source>
        <strain evidence="1 2">59.10-2M</strain>
    </source>
</reference>
<organism evidence="1 2">
    <name type="scientific">Labilibaculum manganireducens</name>
    <dbReference type="NCBI Taxonomy" id="1940525"/>
    <lineage>
        <taxon>Bacteria</taxon>
        <taxon>Pseudomonadati</taxon>
        <taxon>Bacteroidota</taxon>
        <taxon>Bacteroidia</taxon>
        <taxon>Marinilabiliales</taxon>
        <taxon>Marinifilaceae</taxon>
        <taxon>Labilibaculum</taxon>
    </lineage>
</organism>
<keyword evidence="2" id="KW-1185">Reference proteome</keyword>
<comment type="caution">
    <text evidence="1">The sequence shown here is derived from an EMBL/GenBank/DDBJ whole genome shotgun (WGS) entry which is preliminary data.</text>
</comment>
<gene>
    <name evidence="1" type="ORF">BZG01_18075</name>
</gene>
<evidence type="ECO:0000313" key="1">
    <source>
        <dbReference type="EMBL" id="PKQ62135.1"/>
    </source>
</evidence>
<name>A0A2N3HVN5_9BACT</name>
<evidence type="ECO:0008006" key="3">
    <source>
        <dbReference type="Google" id="ProtNLM"/>
    </source>
</evidence>
<accession>A0A2N3HVN5</accession>
<dbReference type="AlphaFoldDB" id="A0A2N3HVN5"/>
<dbReference type="RefSeq" id="WP_101311257.1">
    <property type="nucleotide sequence ID" value="NZ_MVDE01000038.1"/>
</dbReference>
<dbReference type="Proteomes" id="UP000233618">
    <property type="component" value="Unassembled WGS sequence"/>
</dbReference>
<evidence type="ECO:0000313" key="2">
    <source>
        <dbReference type="Proteomes" id="UP000233618"/>
    </source>
</evidence>
<sequence>MCSKYRFFVLFQFIYVKKIENRIFLYNTFTNNKYEILEPEIIKNFEISLKLYNAAFQINKINTAYCQNLVNEGFGEIIEDEKDLFIPLRSCLKIENNKSIIQRDEPLIILKQLLSNVLEFSFIMSDIYNKSQHERQYFFSCDNLEDDSNRIFDKIKYLLNNDNLFPRLQSVNIYTKKIEEIELILGLIKNRNIIRFHIPIELYLSARVAFNEYNTTVYLERKDELESIGDLLNNHRYVICIEDVNSIVPYNSLITYKPRFKDNLVFFQDNIFLSEYDIVNQKHKVHEIIKNGVINSYDFGKIFIDIKGNYGTNMFSESIGNFFENDIKDNFLECYKSNESTWFLTRSKVEPCSNCNYCDLCPPISGLEFILDKFNLCQEIN</sequence>
<dbReference type="EMBL" id="MVDE01000038">
    <property type="protein sequence ID" value="PKQ62135.1"/>
    <property type="molecule type" value="Genomic_DNA"/>
</dbReference>